<keyword evidence="3 6" id="KW-0963">Cytoplasm</keyword>
<evidence type="ECO:0000256" key="5">
    <source>
        <dbReference type="ARBA" id="ARBA00023136"/>
    </source>
</evidence>
<evidence type="ECO:0000256" key="3">
    <source>
        <dbReference type="ARBA" id="ARBA00022490"/>
    </source>
</evidence>
<feature type="coiled-coil region" evidence="7">
    <location>
        <begin position="389"/>
        <end position="426"/>
    </location>
</feature>
<name>A0A6A5RVF1_9PLEO</name>
<keyword evidence="5" id="KW-0472">Membrane</keyword>
<dbReference type="GO" id="GO:0000422">
    <property type="term" value="P:autophagy of mitochondrion"/>
    <property type="evidence" value="ECO:0007669"/>
    <property type="project" value="TreeGrafter"/>
</dbReference>
<reference evidence="10" key="1">
    <citation type="journal article" date="2020" name="Stud. Mycol.">
        <title>101 Dothideomycetes genomes: a test case for predicting lifestyles and emergence of pathogens.</title>
        <authorList>
            <person name="Haridas S."/>
            <person name="Albert R."/>
            <person name="Binder M."/>
            <person name="Bloem J."/>
            <person name="Labutti K."/>
            <person name="Salamov A."/>
            <person name="Andreopoulos B."/>
            <person name="Baker S."/>
            <person name="Barry K."/>
            <person name="Bills G."/>
            <person name="Bluhm B."/>
            <person name="Cannon C."/>
            <person name="Castanera R."/>
            <person name="Culley D."/>
            <person name="Daum C."/>
            <person name="Ezra D."/>
            <person name="Gonzalez J."/>
            <person name="Henrissat B."/>
            <person name="Kuo A."/>
            <person name="Liang C."/>
            <person name="Lipzen A."/>
            <person name="Lutzoni F."/>
            <person name="Magnuson J."/>
            <person name="Mondo S."/>
            <person name="Nolan M."/>
            <person name="Ohm R."/>
            <person name="Pangilinan J."/>
            <person name="Park H.-J."/>
            <person name="Ramirez L."/>
            <person name="Alfaro M."/>
            <person name="Sun H."/>
            <person name="Tritt A."/>
            <person name="Yoshinaga Y."/>
            <person name="Zwiers L.-H."/>
            <person name="Turgeon B."/>
            <person name="Goodwin S."/>
            <person name="Spatafora J."/>
            <person name="Crous P."/>
            <person name="Grigoriev I."/>
        </authorList>
    </citation>
    <scope>NUCLEOTIDE SEQUENCE</scope>
    <source>
        <strain evidence="10">CBS 183.55</strain>
    </source>
</reference>
<sequence length="498" mass="55586">MASPRSPAASASSAGSRHSFEQDRNRSQTLEGLVSHFVAAKRSLNSQTVLWRANEIVTTARELLEENAILAAKNASIRNIVDQQVDTLEAVRRGVDVVEAEVQAEFKQLLHDVDTSFAGLNSTLAVLRETPIEAALQPPGTSQKHLYDFIDSTTVSNLEGTLRDCIDRYNEASATLGESNDAFDTSLDNLHSSIENVPLAPATTSNPSPIPSLYRHLEGHAKEAAQAFQGLVQHYDLCVTALRHTEGGSAAATQATGDAPSQSGDEFAAPPEPISEEERQEMLNVLQKDAHEVEEVVAEIRERGSEMTFLLIQIENHINHLRNEASALSSILQMITQITAEVKSHIQTSRTFHGSWLDDTRPTLLNGIEEWEQQRQFYERFDLAYAELLVEVSSRRRRHEKAKRKAEEAQKELDRLFTEDERARKQFALAQGNYLPLDIWPGLRDAPRQYEVRAVAADIQDEEDPPERIAAKGHIAQSIPQLGRNVVERALTRVKRRM</sequence>
<dbReference type="AlphaFoldDB" id="A0A6A5RVF1"/>
<dbReference type="GO" id="GO:0030295">
    <property type="term" value="F:protein kinase activator activity"/>
    <property type="evidence" value="ECO:0007669"/>
    <property type="project" value="TreeGrafter"/>
</dbReference>
<dbReference type="Proteomes" id="UP000800082">
    <property type="component" value="Unassembled WGS sequence"/>
</dbReference>
<dbReference type="GO" id="GO:1990316">
    <property type="term" value="C:Atg1/ULK1 kinase complex"/>
    <property type="evidence" value="ECO:0007669"/>
    <property type="project" value="TreeGrafter"/>
</dbReference>
<dbReference type="Pfam" id="PF04108">
    <property type="entry name" value="ATG17_like"/>
    <property type="match status" value="1"/>
</dbReference>
<dbReference type="InterPro" id="IPR007240">
    <property type="entry name" value="Atg17"/>
</dbReference>
<feature type="domain" description="Autophagy protein ATG17-like" evidence="9">
    <location>
        <begin position="43"/>
        <end position="435"/>
    </location>
</feature>
<evidence type="ECO:0000256" key="2">
    <source>
        <dbReference type="ARBA" id="ARBA00013806"/>
    </source>
</evidence>
<keyword evidence="4 6" id="KW-0072">Autophagy</keyword>
<dbReference type="InterPro" id="IPR045326">
    <property type="entry name" value="ATG17-like_dom"/>
</dbReference>
<evidence type="ECO:0000256" key="1">
    <source>
        <dbReference type="ARBA" id="ARBA00006259"/>
    </source>
</evidence>
<dbReference type="OrthoDB" id="1937984at2759"/>
<accession>A0A6A5RVF1</accession>
<dbReference type="PANTHER" id="PTHR28005:SF1">
    <property type="entry name" value="AUTOPHAGY-RELATED PROTEIN 17"/>
    <property type="match status" value="1"/>
</dbReference>
<evidence type="ECO:0000313" key="10">
    <source>
        <dbReference type="EMBL" id="KAF1931559.1"/>
    </source>
</evidence>
<evidence type="ECO:0000256" key="4">
    <source>
        <dbReference type="ARBA" id="ARBA00023006"/>
    </source>
</evidence>
<comment type="similarity">
    <text evidence="1 6">Belongs to the ATG17 family.</text>
</comment>
<evidence type="ECO:0000313" key="11">
    <source>
        <dbReference type="Proteomes" id="UP000800082"/>
    </source>
</evidence>
<dbReference type="GO" id="GO:0034727">
    <property type="term" value="P:piecemeal microautophagy of the nucleus"/>
    <property type="evidence" value="ECO:0007669"/>
    <property type="project" value="TreeGrafter"/>
</dbReference>
<comment type="function">
    <text evidence="6">Autophagy-specific protein that functions in response to autophagy-inducing signals as a scaffold to recruit other ATG proteins to organize preautophagosomal structure (PAS) formation. Modulates the timing and magnitude of the autophagy response, such as the size of the sequestering vesicles. Plays particularly a role in pexophagy and nucleophagy.</text>
</comment>
<dbReference type="PANTHER" id="PTHR28005">
    <property type="entry name" value="AUTOPHAGY-RELATED PROTEIN 17"/>
    <property type="match status" value="1"/>
</dbReference>
<dbReference type="GO" id="GO:0060090">
    <property type="term" value="F:molecular adaptor activity"/>
    <property type="evidence" value="ECO:0007669"/>
    <property type="project" value="TreeGrafter"/>
</dbReference>
<feature type="compositionally biased region" description="Low complexity" evidence="8">
    <location>
        <begin position="1"/>
        <end position="17"/>
    </location>
</feature>
<evidence type="ECO:0000256" key="8">
    <source>
        <dbReference type="SAM" id="MobiDB-lite"/>
    </source>
</evidence>
<evidence type="ECO:0000256" key="7">
    <source>
        <dbReference type="SAM" id="Coils"/>
    </source>
</evidence>
<keyword evidence="11" id="KW-1185">Reference proteome</keyword>
<dbReference type="GO" id="GO:0000045">
    <property type="term" value="P:autophagosome assembly"/>
    <property type="evidence" value="ECO:0007669"/>
    <property type="project" value="TreeGrafter"/>
</dbReference>
<dbReference type="EMBL" id="ML978960">
    <property type="protein sequence ID" value="KAF1931559.1"/>
    <property type="molecule type" value="Genomic_DNA"/>
</dbReference>
<gene>
    <name evidence="10" type="ORF">M421DRAFT_56271</name>
</gene>
<keyword evidence="7" id="KW-0175">Coiled coil</keyword>
<comment type="subcellular location">
    <subcellularLocation>
        <location evidence="6">Cytoplasm</location>
    </subcellularLocation>
    <subcellularLocation>
        <location evidence="6">Preautophagosomal structure membrane</location>
        <topology evidence="6">Peripheral membrane protein</topology>
    </subcellularLocation>
</comment>
<organism evidence="10 11">
    <name type="scientific">Didymella exigua CBS 183.55</name>
    <dbReference type="NCBI Taxonomy" id="1150837"/>
    <lineage>
        <taxon>Eukaryota</taxon>
        <taxon>Fungi</taxon>
        <taxon>Dikarya</taxon>
        <taxon>Ascomycota</taxon>
        <taxon>Pezizomycotina</taxon>
        <taxon>Dothideomycetes</taxon>
        <taxon>Pleosporomycetidae</taxon>
        <taxon>Pleosporales</taxon>
        <taxon>Pleosporineae</taxon>
        <taxon>Didymellaceae</taxon>
        <taxon>Didymella</taxon>
    </lineage>
</organism>
<dbReference type="RefSeq" id="XP_033451807.1">
    <property type="nucleotide sequence ID" value="XM_033595385.1"/>
</dbReference>
<feature type="region of interest" description="Disordered" evidence="8">
    <location>
        <begin position="249"/>
        <end position="275"/>
    </location>
</feature>
<evidence type="ECO:0000259" key="9">
    <source>
        <dbReference type="Pfam" id="PF04108"/>
    </source>
</evidence>
<feature type="compositionally biased region" description="Polar residues" evidence="8">
    <location>
        <begin position="251"/>
        <end position="264"/>
    </location>
</feature>
<dbReference type="GO" id="GO:0034045">
    <property type="term" value="C:phagophore assembly site membrane"/>
    <property type="evidence" value="ECO:0007669"/>
    <property type="project" value="UniProtKB-SubCell"/>
</dbReference>
<feature type="region of interest" description="Disordered" evidence="8">
    <location>
        <begin position="1"/>
        <end position="25"/>
    </location>
</feature>
<dbReference type="GeneID" id="54353052"/>
<evidence type="ECO:0000256" key="6">
    <source>
        <dbReference type="RuleBase" id="RU368080"/>
    </source>
</evidence>
<protein>
    <recommendedName>
        <fullName evidence="2 6">Autophagy-related protein 17</fullName>
    </recommendedName>
</protein>
<proteinExistence type="inferred from homology"/>